<accession>A0A848FA49</accession>
<organism evidence="1 2">
    <name type="scientific">Azohydromonas caseinilytica</name>
    <dbReference type="NCBI Taxonomy" id="2728836"/>
    <lineage>
        <taxon>Bacteria</taxon>
        <taxon>Pseudomonadati</taxon>
        <taxon>Pseudomonadota</taxon>
        <taxon>Betaproteobacteria</taxon>
        <taxon>Burkholderiales</taxon>
        <taxon>Sphaerotilaceae</taxon>
        <taxon>Azohydromonas</taxon>
    </lineage>
</organism>
<sequence length="102" mass="11250">MRTELESSAVPVRFLALEHLRVILGSAAMFARNTALRRAGWLPAAITGSAPRRKGGEVGRWEDCREFRRFGDEARRLLAAGDRSAAADALSKLADLQRTAER</sequence>
<dbReference type="AlphaFoldDB" id="A0A848FA49"/>
<reference evidence="1 2" key="1">
    <citation type="submission" date="2020-04" db="EMBL/GenBank/DDBJ databases">
        <title>Azohydromonas sp. isolated from soil.</title>
        <authorList>
            <person name="Dahal R.H."/>
        </authorList>
    </citation>
    <scope>NUCLEOTIDE SEQUENCE [LARGE SCALE GENOMIC DNA]</scope>
    <source>
        <strain evidence="1 2">G-1-1-14</strain>
    </source>
</reference>
<protein>
    <submittedName>
        <fullName evidence="1">Uncharacterized protein</fullName>
    </submittedName>
</protein>
<name>A0A848FA49_9BURK</name>
<gene>
    <name evidence="1" type="ORF">HHL10_18865</name>
</gene>
<comment type="caution">
    <text evidence="1">The sequence shown here is derived from an EMBL/GenBank/DDBJ whole genome shotgun (WGS) entry which is preliminary data.</text>
</comment>
<evidence type="ECO:0000313" key="2">
    <source>
        <dbReference type="Proteomes" id="UP000574067"/>
    </source>
</evidence>
<keyword evidence="2" id="KW-1185">Reference proteome</keyword>
<dbReference type="Proteomes" id="UP000574067">
    <property type="component" value="Unassembled WGS sequence"/>
</dbReference>
<dbReference type="RefSeq" id="WP_169161943.1">
    <property type="nucleotide sequence ID" value="NZ_JABBFW010000014.1"/>
</dbReference>
<dbReference type="EMBL" id="JABBFW010000014">
    <property type="protein sequence ID" value="NML17047.1"/>
    <property type="molecule type" value="Genomic_DNA"/>
</dbReference>
<evidence type="ECO:0000313" key="1">
    <source>
        <dbReference type="EMBL" id="NML17047.1"/>
    </source>
</evidence>
<proteinExistence type="predicted"/>